<comment type="caution">
    <text evidence="1">The sequence shown here is derived from an EMBL/GenBank/DDBJ whole genome shotgun (WGS) entry which is preliminary data.</text>
</comment>
<proteinExistence type="predicted"/>
<keyword evidence="2" id="KW-1185">Reference proteome</keyword>
<accession>A0A370I4U8</accession>
<protein>
    <submittedName>
        <fullName evidence="1">Uncharacterized protein</fullName>
    </submittedName>
</protein>
<sequence length="180" mass="18038">MGASLGTVGITKVALGGNDIQKISLGAIDVWSAVVFIPVGATVGTAATSGSPFALMQGWKADPKYPGSAVASNKLVVPAAGKGVTIAASVIWSATSSYKQDVTMRLTLDDKPVGAAGRKVSAPAWGSVTAEVVASGIDVKTGSVVGVEALGESMFGNGPTAQVSASSYLRVYLPTPLVRT</sequence>
<name>A0A370I4U8_9NOCA</name>
<dbReference type="AlphaFoldDB" id="A0A370I4U8"/>
<evidence type="ECO:0000313" key="2">
    <source>
        <dbReference type="Proteomes" id="UP000254869"/>
    </source>
</evidence>
<reference evidence="1 2" key="1">
    <citation type="submission" date="2018-07" db="EMBL/GenBank/DDBJ databases">
        <title>Genomic Encyclopedia of Type Strains, Phase IV (KMG-IV): sequencing the most valuable type-strain genomes for metagenomic binning, comparative biology and taxonomic classification.</title>
        <authorList>
            <person name="Goeker M."/>
        </authorList>
    </citation>
    <scope>NUCLEOTIDE SEQUENCE [LARGE SCALE GENOMIC DNA]</scope>
    <source>
        <strain evidence="1 2">DSM 44290</strain>
    </source>
</reference>
<evidence type="ECO:0000313" key="1">
    <source>
        <dbReference type="EMBL" id="RDI65776.1"/>
    </source>
</evidence>
<dbReference type="STRING" id="1210086.GCA_001613105_04140"/>
<dbReference type="EMBL" id="QQBC01000005">
    <property type="protein sequence ID" value="RDI65776.1"/>
    <property type="molecule type" value="Genomic_DNA"/>
</dbReference>
<dbReference type="Proteomes" id="UP000254869">
    <property type="component" value="Unassembled WGS sequence"/>
</dbReference>
<gene>
    <name evidence="1" type="ORF">DFR76_10591</name>
</gene>
<dbReference type="RefSeq" id="WP_068000022.1">
    <property type="nucleotide sequence ID" value="NZ_QQBC01000005.1"/>
</dbReference>
<organism evidence="1 2">
    <name type="scientific">Nocardia pseudobrasiliensis</name>
    <dbReference type="NCBI Taxonomy" id="45979"/>
    <lineage>
        <taxon>Bacteria</taxon>
        <taxon>Bacillati</taxon>
        <taxon>Actinomycetota</taxon>
        <taxon>Actinomycetes</taxon>
        <taxon>Mycobacteriales</taxon>
        <taxon>Nocardiaceae</taxon>
        <taxon>Nocardia</taxon>
    </lineage>
</organism>